<evidence type="ECO:0000256" key="4">
    <source>
        <dbReference type="PROSITE-ProRule" id="PRU00409"/>
    </source>
</evidence>
<keyword evidence="3 4" id="KW-0067">ATP-binding</keyword>
<dbReference type="GO" id="GO:0016874">
    <property type="term" value="F:ligase activity"/>
    <property type="evidence" value="ECO:0007669"/>
    <property type="project" value="UniProtKB-KW"/>
</dbReference>
<evidence type="ECO:0000313" key="8">
    <source>
        <dbReference type="Proteomes" id="UP000235659"/>
    </source>
</evidence>
<dbReference type="Gene3D" id="3.30.470.20">
    <property type="entry name" value="ATP-grasp fold, B domain"/>
    <property type="match status" value="1"/>
</dbReference>
<protein>
    <submittedName>
        <fullName evidence="6">Dapdiamide A synthase</fullName>
        <ecNumber evidence="6">6.3.2.47</ecNumber>
    </submittedName>
</protein>
<dbReference type="SUPFAM" id="SSF56059">
    <property type="entry name" value="Glutathione synthetase ATP-binding domain-like"/>
    <property type="match status" value="1"/>
</dbReference>
<dbReference type="EMBL" id="PNXY01000002">
    <property type="protein sequence ID" value="PMS33722.1"/>
    <property type="molecule type" value="Genomic_DNA"/>
</dbReference>
<dbReference type="PROSITE" id="PS50975">
    <property type="entry name" value="ATP_GRASP"/>
    <property type="match status" value="1"/>
</dbReference>
<evidence type="ECO:0000256" key="1">
    <source>
        <dbReference type="ARBA" id="ARBA00022598"/>
    </source>
</evidence>
<dbReference type="PANTHER" id="PTHR43585">
    <property type="entry name" value="FUMIPYRROLE BIOSYNTHESIS PROTEIN C"/>
    <property type="match status" value="1"/>
</dbReference>
<dbReference type="GO" id="GO:0046872">
    <property type="term" value="F:metal ion binding"/>
    <property type="evidence" value="ECO:0007669"/>
    <property type="project" value="InterPro"/>
</dbReference>
<name>A0A2N7WWL7_9BURK</name>
<keyword evidence="1 6" id="KW-0436">Ligase</keyword>
<organism evidence="6 9">
    <name type="scientific">Paraburkholderia rhynchosiae</name>
    <dbReference type="NCBI Taxonomy" id="487049"/>
    <lineage>
        <taxon>Bacteria</taxon>
        <taxon>Pseudomonadati</taxon>
        <taxon>Pseudomonadota</taxon>
        <taxon>Betaproteobacteria</taxon>
        <taxon>Burkholderiales</taxon>
        <taxon>Burkholderiaceae</taxon>
        <taxon>Paraburkholderia</taxon>
    </lineage>
</organism>
<dbReference type="InterPro" id="IPR011761">
    <property type="entry name" value="ATP-grasp"/>
</dbReference>
<evidence type="ECO:0000256" key="3">
    <source>
        <dbReference type="ARBA" id="ARBA00022840"/>
    </source>
</evidence>
<keyword evidence="2 4" id="KW-0547">Nucleotide-binding</keyword>
<dbReference type="InterPro" id="IPR052032">
    <property type="entry name" value="ATP-dep_AA_Ligase"/>
</dbReference>
<dbReference type="Proteomes" id="UP000235659">
    <property type="component" value="Unassembled WGS sequence"/>
</dbReference>
<evidence type="ECO:0000256" key="2">
    <source>
        <dbReference type="ARBA" id="ARBA00022741"/>
    </source>
</evidence>
<reference evidence="7 8" key="1">
    <citation type="submission" date="2018-01" db="EMBL/GenBank/DDBJ databases">
        <title>Whole genome analyses suggest that Burkholderia sensu lato contains two further novel genera in the rhizoxinica-symbiotica group Mycetohabitans gen. nov., and Trinickia gen. nov.: implications for the evolution of diazotrophy and nodulation in the Burkholderiaceae.</title>
        <authorList>
            <person name="Estrada-de los Santos P."/>
            <person name="Palmer M."/>
            <person name="Chavez-Ramirez B."/>
            <person name="Beukes C."/>
            <person name="Steenkamp E.T."/>
            <person name="Hirsch A.M."/>
            <person name="Manyaka P."/>
            <person name="Maluk M."/>
            <person name="Lafos M."/>
            <person name="Crook M."/>
            <person name="Gross E."/>
            <person name="Simon M.F."/>
            <person name="Bueno dos Reis Junior F."/>
            <person name="Poole P.S."/>
            <person name="Venter S.N."/>
            <person name="James E.K."/>
        </authorList>
    </citation>
    <scope>NUCLEOTIDE SEQUENCE [LARGE SCALE GENOMIC DNA]</scope>
    <source>
        <strain evidence="7 8">WSM 3937</strain>
    </source>
</reference>
<sequence length="418" mass="46277">MQTRSKNVIVIVDGWSSGRYLAPAFIGHGYECIHISSTEKTSRFGYKPVDYIANFHLESTAMSEILENLRGYSVKAIMPGSESGVVLADLLADNFAVPRNDARTTQARRNKFHMIAALKKAGVSSMRQFASRSLCELLAWYGESELDTVILKPTMGAKSDGVALCSNAKDIEAAFVATHGKPNVTGVINTEFVIQERLQGQELMVNSVSCEGHHFVTDMWIGVGGLVDTISTDEYAQLVMRRTEIFERVEKYVLETLDALGICNGAAHSEVMLTVNGPRLIECGARLTGAQLFAAVEEAQGYSQLSVMVETVLNSGQFQRRVNALRGSRQKGLRFVYMCSNREGYVVNNPDLSRFGELATLDRMIVFPKIGDYLTKTNGSLGRPGYAFLLSSDNQTLDMDYVRFRELEAKMFQHVLEA</sequence>
<dbReference type="NCBIfam" id="NF005543">
    <property type="entry name" value="PRK07206.1"/>
    <property type="match status" value="1"/>
</dbReference>
<dbReference type="GO" id="GO:0005524">
    <property type="term" value="F:ATP binding"/>
    <property type="evidence" value="ECO:0007669"/>
    <property type="project" value="UniProtKB-UniRule"/>
</dbReference>
<dbReference type="EMBL" id="CADIJZ010000006">
    <property type="protein sequence ID" value="CAB3670202.1"/>
    <property type="molecule type" value="Genomic_DNA"/>
</dbReference>
<dbReference type="AlphaFoldDB" id="A0A2N7WWL7"/>
<proteinExistence type="predicted"/>
<reference evidence="6 9" key="2">
    <citation type="submission" date="2020-04" db="EMBL/GenBank/DDBJ databases">
        <authorList>
            <person name="De Canck E."/>
        </authorList>
    </citation>
    <scope>NUCLEOTIDE SEQUENCE [LARGE SCALE GENOMIC DNA]</scope>
    <source>
        <strain evidence="6 9">LMG 27174</strain>
    </source>
</reference>
<dbReference type="OrthoDB" id="9803907at2"/>
<feature type="domain" description="ATP-grasp" evidence="5">
    <location>
        <begin position="115"/>
        <end position="313"/>
    </location>
</feature>
<dbReference type="PANTHER" id="PTHR43585:SF2">
    <property type="entry name" value="ATP-GRASP ENZYME FSQD"/>
    <property type="match status" value="1"/>
</dbReference>
<evidence type="ECO:0000313" key="9">
    <source>
        <dbReference type="Proteomes" id="UP000494205"/>
    </source>
</evidence>
<gene>
    <name evidence="6" type="primary">ddaF</name>
    <name evidence="7" type="ORF">C0Z16_04085</name>
    <name evidence="6" type="ORF">LMG27174_02114</name>
</gene>
<evidence type="ECO:0000313" key="6">
    <source>
        <dbReference type="EMBL" id="CAB3670202.1"/>
    </source>
</evidence>
<dbReference type="RefSeq" id="WP_102630896.1">
    <property type="nucleotide sequence ID" value="NZ_CADIJZ010000006.1"/>
</dbReference>
<evidence type="ECO:0000259" key="5">
    <source>
        <dbReference type="PROSITE" id="PS50975"/>
    </source>
</evidence>
<accession>A0A2N7WWL7</accession>
<keyword evidence="8" id="KW-1185">Reference proteome</keyword>
<dbReference type="EC" id="6.3.2.47" evidence="6"/>
<evidence type="ECO:0000313" key="7">
    <source>
        <dbReference type="EMBL" id="PMS33722.1"/>
    </source>
</evidence>
<dbReference type="Proteomes" id="UP000494205">
    <property type="component" value="Unassembled WGS sequence"/>
</dbReference>
<dbReference type="Pfam" id="PF13535">
    <property type="entry name" value="ATP-grasp_4"/>
    <property type="match status" value="1"/>
</dbReference>